<organism evidence="1 2">
    <name type="scientific">Metabacillus idriensis</name>
    <dbReference type="NCBI Taxonomy" id="324768"/>
    <lineage>
        <taxon>Bacteria</taxon>
        <taxon>Bacillati</taxon>
        <taxon>Bacillota</taxon>
        <taxon>Bacilli</taxon>
        <taxon>Bacillales</taxon>
        <taxon>Bacillaceae</taxon>
        <taxon>Metabacillus</taxon>
    </lineage>
</organism>
<accession>A0A6I2M300</accession>
<dbReference type="AlphaFoldDB" id="A0A6I2M300"/>
<proteinExistence type="predicted"/>
<keyword evidence="2" id="KW-1185">Reference proteome</keyword>
<reference evidence="1 2" key="1">
    <citation type="submission" date="2019-11" db="EMBL/GenBank/DDBJ databases">
        <title>Bacillus idriensis genome.</title>
        <authorList>
            <person name="Konopka E.N."/>
            <person name="Newman J.D."/>
        </authorList>
    </citation>
    <scope>NUCLEOTIDE SEQUENCE [LARGE SCALE GENOMIC DNA]</scope>
    <source>
        <strain evidence="1 2">DSM 19097</strain>
    </source>
</reference>
<gene>
    <name evidence="1" type="ORF">GJU41_00165</name>
</gene>
<dbReference type="EMBL" id="WKKF01000001">
    <property type="protein sequence ID" value="MRX52369.1"/>
    <property type="molecule type" value="Genomic_DNA"/>
</dbReference>
<name>A0A6I2M300_9BACI</name>
<evidence type="ECO:0000313" key="1">
    <source>
        <dbReference type="EMBL" id="MRX52369.1"/>
    </source>
</evidence>
<dbReference type="Proteomes" id="UP000441585">
    <property type="component" value="Unassembled WGS sequence"/>
</dbReference>
<comment type="caution">
    <text evidence="1">The sequence shown here is derived from an EMBL/GenBank/DDBJ whole genome shotgun (WGS) entry which is preliminary data.</text>
</comment>
<dbReference type="RefSeq" id="WP_154317786.1">
    <property type="nucleotide sequence ID" value="NZ_CAJGAA010000001.1"/>
</dbReference>
<sequence length="136" mass="16431">MTTTNPSKTMLENLEEIIENYDLDIDHLEVLRVVLDENLIDDKLFCMHDLKRFAFTDIYKPTNYDDAVKWVNLMKSEYENYTKYIKELSDYGLLVRIEGFDLNHQETYYFVVDERLFNNKFMEALENKMNFMYCGE</sequence>
<protein>
    <submittedName>
        <fullName evidence="1">Uncharacterized protein</fullName>
    </submittedName>
</protein>
<evidence type="ECO:0000313" key="2">
    <source>
        <dbReference type="Proteomes" id="UP000441585"/>
    </source>
</evidence>